<gene>
    <name evidence="3" type="ORF">SAMN02745172_01784</name>
</gene>
<dbReference type="Gene3D" id="3.40.50.12710">
    <property type="match status" value="1"/>
</dbReference>
<reference evidence="3 4" key="1">
    <citation type="submission" date="2016-12" db="EMBL/GenBank/DDBJ databases">
        <authorList>
            <person name="Song W.-J."/>
            <person name="Kurnit D.M."/>
        </authorList>
    </citation>
    <scope>NUCLEOTIDE SEQUENCE [LARGE SCALE GENOMIC DNA]</scope>
    <source>
        <strain evidence="3 4">DSM 19599</strain>
    </source>
</reference>
<dbReference type="OrthoDB" id="9794208at2"/>
<dbReference type="SUPFAM" id="SSF53335">
    <property type="entry name" value="S-adenosyl-L-methionine-dependent methyltransferases"/>
    <property type="match status" value="1"/>
</dbReference>
<dbReference type="PANTHER" id="PTHR12049">
    <property type="entry name" value="PROTEIN ARGININE METHYLTRANSFERASE NDUFAF7, MITOCHONDRIAL"/>
    <property type="match status" value="1"/>
</dbReference>
<keyword evidence="2 3" id="KW-0808">Transferase</keyword>
<organism evidence="3 4">
    <name type="scientific">Pseudoxanthobacter soli DSM 19599</name>
    <dbReference type="NCBI Taxonomy" id="1123029"/>
    <lineage>
        <taxon>Bacteria</taxon>
        <taxon>Pseudomonadati</taxon>
        <taxon>Pseudomonadota</taxon>
        <taxon>Alphaproteobacteria</taxon>
        <taxon>Hyphomicrobiales</taxon>
        <taxon>Segnochrobactraceae</taxon>
        <taxon>Pseudoxanthobacter</taxon>
    </lineage>
</organism>
<dbReference type="GO" id="GO:0032259">
    <property type="term" value="P:methylation"/>
    <property type="evidence" value="ECO:0007669"/>
    <property type="project" value="UniProtKB-KW"/>
</dbReference>
<evidence type="ECO:0000256" key="2">
    <source>
        <dbReference type="ARBA" id="ARBA00022679"/>
    </source>
</evidence>
<accession>A0A1M7ZI74</accession>
<dbReference type="EMBL" id="FRXO01000003">
    <property type="protein sequence ID" value="SHO64620.1"/>
    <property type="molecule type" value="Genomic_DNA"/>
</dbReference>
<proteinExistence type="predicted"/>
<evidence type="ECO:0000313" key="3">
    <source>
        <dbReference type="EMBL" id="SHO64620.1"/>
    </source>
</evidence>
<evidence type="ECO:0000256" key="1">
    <source>
        <dbReference type="ARBA" id="ARBA00022603"/>
    </source>
</evidence>
<dbReference type="STRING" id="1123029.SAMN02745172_01784"/>
<evidence type="ECO:0000313" key="4">
    <source>
        <dbReference type="Proteomes" id="UP000186406"/>
    </source>
</evidence>
<dbReference type="GO" id="GO:0035243">
    <property type="term" value="F:protein-arginine omega-N symmetric methyltransferase activity"/>
    <property type="evidence" value="ECO:0007669"/>
    <property type="project" value="TreeGrafter"/>
</dbReference>
<protein>
    <submittedName>
        <fullName evidence="3">SAM-dependent methyltransferase, MidA family</fullName>
    </submittedName>
</protein>
<dbReference type="Pfam" id="PF02636">
    <property type="entry name" value="Methyltransf_28"/>
    <property type="match status" value="1"/>
</dbReference>
<sequence length="377" mass="39085">MTAAGNPPTAPRRPLAARIADLITVGGPITVADYMAICLGDPDDGYYFTRDPFGTAGDFVTAPEISQMFGEIVGAALVEGWQSVGAPSPVHLVELGPGRGTLMADILRVVRLKPELSEALDVHLVETSPALRAAQARTIAPSGRLPRWHDRIESLPEGPLLVVANEFFDALPIRQFVATGGVWRERVVGLGPAGGLAFGLGASTLDHSRLPPELHPVRDGAILEASTASTAAMTALASRIVAHGGLALVIDYGHVRSAVGDTFQAVKAHQPVDPLAEPGLADLTAHVDFAALARAAAAAGAAVHGPLEQGQFLTAAGLLQRAGHLGAGKGAEVQQAIRTAVERLAGPREMGKLFKVMAVTQPGVPTAAVPGFHRETP</sequence>
<dbReference type="PANTHER" id="PTHR12049:SF7">
    <property type="entry name" value="PROTEIN ARGININE METHYLTRANSFERASE NDUFAF7, MITOCHONDRIAL"/>
    <property type="match status" value="1"/>
</dbReference>
<dbReference type="InterPro" id="IPR003788">
    <property type="entry name" value="NDUFAF7"/>
</dbReference>
<keyword evidence="1 3" id="KW-0489">Methyltransferase</keyword>
<name>A0A1M7ZI74_9HYPH</name>
<dbReference type="InterPro" id="IPR029063">
    <property type="entry name" value="SAM-dependent_MTases_sf"/>
</dbReference>
<dbReference type="AlphaFoldDB" id="A0A1M7ZI74"/>
<keyword evidence="4" id="KW-1185">Reference proteome</keyword>
<dbReference type="RefSeq" id="WP_073627721.1">
    <property type="nucleotide sequence ID" value="NZ_FRXO01000003.1"/>
</dbReference>
<dbReference type="Proteomes" id="UP000186406">
    <property type="component" value="Unassembled WGS sequence"/>
</dbReference>
<dbReference type="InterPro" id="IPR038375">
    <property type="entry name" value="NDUFAF7_sf"/>
</dbReference>